<organism evidence="2 3">
    <name type="scientific">Candidatus Lloydbacteria bacterium RIFCSPLOWO2_01_FULL_50_20</name>
    <dbReference type="NCBI Taxonomy" id="1798665"/>
    <lineage>
        <taxon>Bacteria</taxon>
        <taxon>Candidatus Lloydiibacteriota</taxon>
    </lineage>
</organism>
<dbReference type="InterPro" id="IPR035168">
    <property type="entry name" value="DUF5317"/>
</dbReference>
<dbReference type="Pfam" id="PF17248">
    <property type="entry name" value="DUF5317"/>
    <property type="match status" value="1"/>
</dbReference>
<dbReference type="EMBL" id="MHLP01000025">
    <property type="protein sequence ID" value="OGZ12256.1"/>
    <property type="molecule type" value="Genomic_DNA"/>
</dbReference>
<evidence type="ECO:0000256" key="1">
    <source>
        <dbReference type="SAM" id="Phobius"/>
    </source>
</evidence>
<gene>
    <name evidence="2" type="ORF">A2942_02675</name>
</gene>
<dbReference type="AlphaFoldDB" id="A0A1G2DFA7"/>
<keyword evidence="1" id="KW-0812">Transmembrane</keyword>
<comment type="caution">
    <text evidence="2">The sequence shown here is derived from an EMBL/GenBank/DDBJ whole genome shotgun (WGS) entry which is preliminary data.</text>
</comment>
<feature type="transmembrane region" description="Helical" evidence="1">
    <location>
        <begin position="136"/>
        <end position="154"/>
    </location>
</feature>
<evidence type="ECO:0000313" key="3">
    <source>
        <dbReference type="Proteomes" id="UP000178534"/>
    </source>
</evidence>
<keyword evidence="1" id="KW-1133">Transmembrane helix</keyword>
<name>A0A1G2DFA7_9BACT</name>
<dbReference type="Proteomes" id="UP000178534">
    <property type="component" value="Unassembled WGS sequence"/>
</dbReference>
<proteinExistence type="predicted"/>
<keyword evidence="1" id="KW-0472">Membrane</keyword>
<accession>A0A1G2DFA7</accession>
<sequence length="166" mass="19081">MFFVKKRFYLQCLRVTSWTCIALLAIGYYSNKLVIWANGGTMPVAMEKEDVLFVIGPADAGVKFFFSAGELAKDHQPLTEHARFRILADRIPISFTIIEPFRLPHWLLALLHLSETPIEREGITSIGDLLLWTGRWLALLLSPILLPLFVWKLFCRLLRKNRAPVE</sequence>
<protein>
    <submittedName>
        <fullName evidence="2">Uncharacterized protein</fullName>
    </submittedName>
</protein>
<evidence type="ECO:0000313" key="2">
    <source>
        <dbReference type="EMBL" id="OGZ12256.1"/>
    </source>
</evidence>
<reference evidence="2 3" key="1">
    <citation type="journal article" date="2016" name="Nat. Commun.">
        <title>Thousands of microbial genomes shed light on interconnected biogeochemical processes in an aquifer system.</title>
        <authorList>
            <person name="Anantharaman K."/>
            <person name="Brown C.T."/>
            <person name="Hug L.A."/>
            <person name="Sharon I."/>
            <person name="Castelle C.J."/>
            <person name="Probst A.J."/>
            <person name="Thomas B.C."/>
            <person name="Singh A."/>
            <person name="Wilkins M.J."/>
            <person name="Karaoz U."/>
            <person name="Brodie E.L."/>
            <person name="Williams K.H."/>
            <person name="Hubbard S.S."/>
            <person name="Banfield J.F."/>
        </authorList>
    </citation>
    <scope>NUCLEOTIDE SEQUENCE [LARGE SCALE GENOMIC DNA]</scope>
</reference>